<dbReference type="RefSeq" id="WP_083373207.1">
    <property type="nucleotide sequence ID" value="NZ_DUQN01000061.1"/>
</dbReference>
<dbReference type="STRING" id="1642646.ING2E5A_1169"/>
<evidence type="ECO:0000259" key="1">
    <source>
        <dbReference type="Pfam" id="PF12706"/>
    </source>
</evidence>
<sequence>MRITRREFIARSSMGSLAIPLVKADMNGGDRNSAPRETFSILCLGSGAADWDVKEYPQKRDLLLSGTYRGQSSILINGSILVDCGETVPLALDIFEIDPGAITDIVITHTHGDHFNIDSIRKIATKGNRQHKPNLWVEHHAASYFTTLEKESGCTVRPVNCFEPFSIDGIEITPVEANHFRADTGEQCLHYIFSSAGKSLFYALDGGWLTIKTWNLLKKMRLDAIIWDATWGSDVYYCIFSHNGIPSIRMMKRQLFKDKVLTPESQIILTHLSRNCHPSHRNVEINMQTEQIITAFDGARFSV</sequence>
<dbReference type="Gene3D" id="3.60.15.10">
    <property type="entry name" value="Ribonuclease Z/Hydroxyacylglutathione hydrolase-like"/>
    <property type="match status" value="1"/>
</dbReference>
<dbReference type="PANTHER" id="PTHR42663:SF6">
    <property type="entry name" value="HYDROLASE C777.06C-RELATED"/>
    <property type="match status" value="1"/>
</dbReference>
<dbReference type="PANTHER" id="PTHR42663">
    <property type="entry name" value="HYDROLASE C777.06C-RELATED-RELATED"/>
    <property type="match status" value="1"/>
</dbReference>
<keyword evidence="3" id="KW-1185">Reference proteome</keyword>
<dbReference type="InterPro" id="IPR036866">
    <property type="entry name" value="RibonucZ/Hydroxyglut_hydro"/>
</dbReference>
<evidence type="ECO:0000313" key="3">
    <source>
        <dbReference type="Proteomes" id="UP000178485"/>
    </source>
</evidence>
<dbReference type="Pfam" id="PF12706">
    <property type="entry name" value="Lactamase_B_2"/>
    <property type="match status" value="1"/>
</dbReference>
<dbReference type="InterPro" id="IPR001279">
    <property type="entry name" value="Metallo-B-lactamas"/>
</dbReference>
<proteinExistence type="predicted"/>
<name>A0A1G4G6C7_9BACT</name>
<evidence type="ECO:0000313" key="2">
    <source>
        <dbReference type="EMBL" id="SCM57067.1"/>
    </source>
</evidence>
<dbReference type="Proteomes" id="UP000178485">
    <property type="component" value="Chromosome i"/>
</dbReference>
<organism evidence="2 3">
    <name type="scientific">Petrimonas mucosa</name>
    <dbReference type="NCBI Taxonomy" id="1642646"/>
    <lineage>
        <taxon>Bacteria</taxon>
        <taxon>Pseudomonadati</taxon>
        <taxon>Bacteroidota</taxon>
        <taxon>Bacteroidia</taxon>
        <taxon>Bacteroidales</taxon>
        <taxon>Dysgonomonadaceae</taxon>
        <taxon>Petrimonas</taxon>
    </lineage>
</organism>
<protein>
    <recommendedName>
        <fullName evidence="1">Metallo-beta-lactamase domain-containing protein</fullName>
    </recommendedName>
</protein>
<reference evidence="2 3" key="1">
    <citation type="submission" date="2016-08" db="EMBL/GenBank/DDBJ databases">
        <authorList>
            <person name="Seilhamer J.J."/>
        </authorList>
    </citation>
    <scope>NUCLEOTIDE SEQUENCE [LARGE SCALE GENOMIC DNA]</scope>
    <source>
        <strain evidence="2">ING2-E5A</strain>
    </source>
</reference>
<dbReference type="EMBL" id="LT608328">
    <property type="protein sequence ID" value="SCM57067.1"/>
    <property type="molecule type" value="Genomic_DNA"/>
</dbReference>
<dbReference type="KEGG" id="pmuc:ING2E5A_1169"/>
<dbReference type="AlphaFoldDB" id="A0A1G4G6C7"/>
<accession>A0A1G4G6C7</accession>
<gene>
    <name evidence="2" type="ORF">ING2E5A_1169</name>
</gene>
<feature type="domain" description="Metallo-beta-lactamase" evidence="1">
    <location>
        <begin position="80"/>
        <end position="234"/>
    </location>
</feature>
<dbReference type="SUPFAM" id="SSF56281">
    <property type="entry name" value="Metallo-hydrolase/oxidoreductase"/>
    <property type="match status" value="1"/>
</dbReference>